<dbReference type="EMBL" id="RBKU01000001">
    <property type="protein sequence ID" value="RKR82877.1"/>
    <property type="molecule type" value="Genomic_DNA"/>
</dbReference>
<dbReference type="Pfam" id="PF14054">
    <property type="entry name" value="DUF4249"/>
    <property type="match status" value="1"/>
</dbReference>
<gene>
    <name evidence="2" type="ORF">BDD43_3069</name>
</gene>
<feature type="chain" id="PRO_5019829979" evidence="1">
    <location>
        <begin position="19"/>
        <end position="265"/>
    </location>
</feature>
<keyword evidence="1" id="KW-0732">Signal</keyword>
<name>A0A495J1S3_9SPHI</name>
<protein>
    <submittedName>
        <fullName evidence="2">Uncharacterized protein DUF4249</fullName>
    </submittedName>
</protein>
<feature type="signal peptide" evidence="1">
    <location>
        <begin position="1"/>
        <end position="18"/>
    </location>
</feature>
<reference evidence="2 3" key="1">
    <citation type="submission" date="2018-10" db="EMBL/GenBank/DDBJ databases">
        <title>Genomic Encyclopedia of Archaeal and Bacterial Type Strains, Phase II (KMG-II): from individual species to whole genera.</title>
        <authorList>
            <person name="Goeker M."/>
        </authorList>
    </citation>
    <scope>NUCLEOTIDE SEQUENCE [LARGE SCALE GENOMIC DNA]</scope>
    <source>
        <strain evidence="2 3">DSM 18602</strain>
    </source>
</reference>
<dbReference type="RefSeq" id="WP_121198434.1">
    <property type="nucleotide sequence ID" value="NZ_RBKU01000001.1"/>
</dbReference>
<dbReference type="PROSITE" id="PS51257">
    <property type="entry name" value="PROKAR_LIPOPROTEIN"/>
    <property type="match status" value="1"/>
</dbReference>
<comment type="caution">
    <text evidence="2">The sequence shown here is derived from an EMBL/GenBank/DDBJ whole genome shotgun (WGS) entry which is preliminary data.</text>
</comment>
<dbReference type="AlphaFoldDB" id="A0A495J1S3"/>
<keyword evidence="3" id="KW-1185">Reference proteome</keyword>
<proteinExistence type="predicted"/>
<dbReference type="Proteomes" id="UP000268007">
    <property type="component" value="Unassembled WGS sequence"/>
</dbReference>
<dbReference type="OrthoDB" id="637707at2"/>
<evidence type="ECO:0000313" key="2">
    <source>
        <dbReference type="EMBL" id="RKR82877.1"/>
    </source>
</evidence>
<sequence length="265" mass="28296">MKNSKLYTILSLSLILSACTKVIDLKLGNDSGKLVIEANVTNANAPQIIKLSKNVAFTTTNTYPPVSGATVTVTDQTGQIYRFTEGVSGTYTNSQLKGIAGYTYTMSVLTGSITYAASSKMPASVAIDSVTSKNNAFSSGSNPTKEISVHYHDPAGVPNYYLCVMSINGVQVKNVFAFDDEFNDGLAVSEVLRETDIDIHAGDKITVEMQCLDKPIYTYWFTLSQQSANGPGGSVTPSNPPTNISPVSLGYFSAHTTQSITIIAK</sequence>
<organism evidence="2 3">
    <name type="scientific">Mucilaginibacter gracilis</name>
    <dbReference type="NCBI Taxonomy" id="423350"/>
    <lineage>
        <taxon>Bacteria</taxon>
        <taxon>Pseudomonadati</taxon>
        <taxon>Bacteroidota</taxon>
        <taxon>Sphingobacteriia</taxon>
        <taxon>Sphingobacteriales</taxon>
        <taxon>Sphingobacteriaceae</taxon>
        <taxon>Mucilaginibacter</taxon>
    </lineage>
</organism>
<evidence type="ECO:0000256" key="1">
    <source>
        <dbReference type="SAM" id="SignalP"/>
    </source>
</evidence>
<accession>A0A495J1S3</accession>
<evidence type="ECO:0000313" key="3">
    <source>
        <dbReference type="Proteomes" id="UP000268007"/>
    </source>
</evidence>
<dbReference type="InterPro" id="IPR025345">
    <property type="entry name" value="DUF4249"/>
</dbReference>